<name>A0AAP0PRE0_9MAGN</name>
<proteinExistence type="predicted"/>
<keyword evidence="3" id="KW-1185">Reference proteome</keyword>
<feature type="compositionally biased region" description="Basic residues" evidence="1">
    <location>
        <begin position="1"/>
        <end position="27"/>
    </location>
</feature>
<gene>
    <name evidence="2" type="ORF">Syun_010163</name>
</gene>
<evidence type="ECO:0000313" key="2">
    <source>
        <dbReference type="EMBL" id="KAK9151854.1"/>
    </source>
</evidence>
<sequence length="53" mass="6360">MVQNAKNHRRRINSTIHWKNHRSKVSGHRSIEFRLKERTQHKGRGRRNSKTGS</sequence>
<feature type="compositionally biased region" description="Basic residues" evidence="1">
    <location>
        <begin position="41"/>
        <end position="53"/>
    </location>
</feature>
<dbReference type="Proteomes" id="UP001420932">
    <property type="component" value="Unassembled WGS sequence"/>
</dbReference>
<dbReference type="AlphaFoldDB" id="A0AAP0PRE0"/>
<accession>A0AAP0PRE0</accession>
<evidence type="ECO:0000313" key="3">
    <source>
        <dbReference type="Proteomes" id="UP001420932"/>
    </source>
</evidence>
<dbReference type="EMBL" id="JBBNAF010000004">
    <property type="protein sequence ID" value="KAK9151854.1"/>
    <property type="molecule type" value="Genomic_DNA"/>
</dbReference>
<evidence type="ECO:0000256" key="1">
    <source>
        <dbReference type="SAM" id="MobiDB-lite"/>
    </source>
</evidence>
<organism evidence="2 3">
    <name type="scientific">Stephania yunnanensis</name>
    <dbReference type="NCBI Taxonomy" id="152371"/>
    <lineage>
        <taxon>Eukaryota</taxon>
        <taxon>Viridiplantae</taxon>
        <taxon>Streptophyta</taxon>
        <taxon>Embryophyta</taxon>
        <taxon>Tracheophyta</taxon>
        <taxon>Spermatophyta</taxon>
        <taxon>Magnoliopsida</taxon>
        <taxon>Ranunculales</taxon>
        <taxon>Menispermaceae</taxon>
        <taxon>Menispermoideae</taxon>
        <taxon>Cissampelideae</taxon>
        <taxon>Stephania</taxon>
    </lineage>
</organism>
<feature type="compositionally biased region" description="Basic and acidic residues" evidence="1">
    <location>
        <begin position="29"/>
        <end position="40"/>
    </location>
</feature>
<reference evidence="2 3" key="1">
    <citation type="submission" date="2024-01" db="EMBL/GenBank/DDBJ databases">
        <title>Genome assemblies of Stephania.</title>
        <authorList>
            <person name="Yang L."/>
        </authorList>
    </citation>
    <scope>NUCLEOTIDE SEQUENCE [LARGE SCALE GENOMIC DNA]</scope>
    <source>
        <strain evidence="2">YNDBR</strain>
        <tissue evidence="2">Leaf</tissue>
    </source>
</reference>
<comment type="caution">
    <text evidence="2">The sequence shown here is derived from an EMBL/GenBank/DDBJ whole genome shotgun (WGS) entry which is preliminary data.</text>
</comment>
<protein>
    <submittedName>
        <fullName evidence="2">Uncharacterized protein</fullName>
    </submittedName>
</protein>
<feature type="region of interest" description="Disordered" evidence="1">
    <location>
        <begin position="1"/>
        <end position="53"/>
    </location>
</feature>